<evidence type="ECO:0000259" key="8">
    <source>
        <dbReference type="SMART" id="SM00856"/>
    </source>
</evidence>
<dbReference type="InterPro" id="IPR051955">
    <property type="entry name" value="PME_Inhibitor"/>
</dbReference>
<evidence type="ECO:0000256" key="1">
    <source>
        <dbReference type="ARBA" id="ARBA00004271"/>
    </source>
</evidence>
<organism evidence="9 10">
    <name type="scientific">Capsella rubella</name>
    <dbReference type="NCBI Taxonomy" id="81985"/>
    <lineage>
        <taxon>Eukaryota</taxon>
        <taxon>Viridiplantae</taxon>
        <taxon>Streptophyta</taxon>
        <taxon>Embryophyta</taxon>
        <taxon>Tracheophyta</taxon>
        <taxon>Spermatophyta</taxon>
        <taxon>Magnoliopsida</taxon>
        <taxon>eudicotyledons</taxon>
        <taxon>Gunneridae</taxon>
        <taxon>Pentapetalae</taxon>
        <taxon>rosids</taxon>
        <taxon>malvids</taxon>
        <taxon>Brassicales</taxon>
        <taxon>Brassicaceae</taxon>
        <taxon>Camelineae</taxon>
        <taxon>Capsella</taxon>
    </lineage>
</organism>
<comment type="similarity">
    <text evidence="6">Belongs to the PMEI family.</text>
</comment>
<feature type="chain" id="PRO_5004351862" description="Pectinesterase inhibitor domain-containing protein" evidence="7">
    <location>
        <begin position="20"/>
        <end position="206"/>
    </location>
</feature>
<evidence type="ECO:0000313" key="10">
    <source>
        <dbReference type="Proteomes" id="UP000029121"/>
    </source>
</evidence>
<dbReference type="PANTHER" id="PTHR31080">
    <property type="entry name" value="PECTINESTERASE INHIBITOR-LIKE"/>
    <property type="match status" value="1"/>
</dbReference>
<keyword evidence="2" id="KW-0052">Apoplast</keyword>
<evidence type="ECO:0000256" key="3">
    <source>
        <dbReference type="ARBA" id="ARBA00022525"/>
    </source>
</evidence>
<dbReference type="SUPFAM" id="SSF101148">
    <property type="entry name" value="Plant invertase/pectin methylesterase inhibitor"/>
    <property type="match status" value="1"/>
</dbReference>
<protein>
    <recommendedName>
        <fullName evidence="8">Pectinesterase inhibitor domain-containing protein</fullName>
    </recommendedName>
</protein>
<sequence length="206" mass="22236">MAPPHKLLLSAIVFTVIVAATTGHGRGNDGGGEDIVHSSCEHASFPSLCVRTLSSYSGPTITNRRDLAQAAVRISISHAQSAAKKLEAVRDSVGKKKLEKGPLVDCVEMIGDSVDELSRTLGVLKHLRVSGGSAKEFRWQMSNAQTWASAALTDDDTCLDGFQGIDGEIKTEVKRWMTKVARVTSNALYMINQLDDTRGKPHVVHL</sequence>
<dbReference type="InterPro" id="IPR035513">
    <property type="entry name" value="Invertase/methylesterase_inhib"/>
</dbReference>
<evidence type="ECO:0000313" key="9">
    <source>
        <dbReference type="EMBL" id="EOA21570.1"/>
    </source>
</evidence>
<dbReference type="eggNOG" id="ENOG502RXR5">
    <property type="taxonomic scope" value="Eukaryota"/>
</dbReference>
<dbReference type="EMBL" id="KB870810">
    <property type="protein sequence ID" value="EOA21570.1"/>
    <property type="molecule type" value="Genomic_DNA"/>
</dbReference>
<keyword evidence="3" id="KW-0964">Secreted</keyword>
<gene>
    <name evidence="9" type="ORF">CARUB_v10001980mg</name>
</gene>
<dbReference type="KEGG" id="crb:17882910"/>
<feature type="signal peptide" evidence="7">
    <location>
        <begin position="1"/>
        <end position="19"/>
    </location>
</feature>
<dbReference type="STRING" id="81985.R0H9F0"/>
<dbReference type="GO" id="GO:0004857">
    <property type="term" value="F:enzyme inhibitor activity"/>
    <property type="evidence" value="ECO:0007669"/>
    <property type="project" value="InterPro"/>
</dbReference>
<feature type="domain" description="Pectinesterase inhibitor" evidence="8">
    <location>
        <begin position="31"/>
        <end position="190"/>
    </location>
</feature>
<dbReference type="SMART" id="SM00856">
    <property type="entry name" value="PMEI"/>
    <property type="match status" value="1"/>
</dbReference>
<dbReference type="Pfam" id="PF04043">
    <property type="entry name" value="PMEI"/>
    <property type="match status" value="1"/>
</dbReference>
<evidence type="ECO:0000256" key="5">
    <source>
        <dbReference type="ARBA" id="ARBA00023157"/>
    </source>
</evidence>
<dbReference type="NCBIfam" id="TIGR01614">
    <property type="entry name" value="PME_inhib"/>
    <property type="match status" value="1"/>
</dbReference>
<dbReference type="PANTHER" id="PTHR31080:SF110">
    <property type="entry name" value="PECTINESTERASE INHIBITOR 3"/>
    <property type="match status" value="1"/>
</dbReference>
<evidence type="ECO:0000256" key="6">
    <source>
        <dbReference type="ARBA" id="ARBA00038471"/>
    </source>
</evidence>
<evidence type="ECO:0000256" key="2">
    <source>
        <dbReference type="ARBA" id="ARBA00022523"/>
    </source>
</evidence>
<keyword evidence="10" id="KW-1185">Reference proteome</keyword>
<evidence type="ECO:0000256" key="4">
    <source>
        <dbReference type="ARBA" id="ARBA00022729"/>
    </source>
</evidence>
<dbReference type="AlphaFoldDB" id="R0H9F0"/>
<dbReference type="OrthoDB" id="1430376at2759"/>
<dbReference type="FunFam" id="1.20.140.40:FF:000006">
    <property type="entry name" value="Pectinesterase inhibitor 3"/>
    <property type="match status" value="1"/>
</dbReference>
<dbReference type="InterPro" id="IPR006501">
    <property type="entry name" value="Pectinesterase_inhib_dom"/>
</dbReference>
<dbReference type="Proteomes" id="UP000029121">
    <property type="component" value="Unassembled WGS sequence"/>
</dbReference>
<evidence type="ECO:0000256" key="7">
    <source>
        <dbReference type="SAM" id="SignalP"/>
    </source>
</evidence>
<dbReference type="CDD" id="cd15798">
    <property type="entry name" value="PMEI-like_3"/>
    <property type="match status" value="1"/>
</dbReference>
<name>R0H9F0_9BRAS</name>
<reference evidence="10" key="1">
    <citation type="journal article" date="2013" name="Nat. Genet.">
        <title>The Capsella rubella genome and the genomic consequences of rapid mating system evolution.</title>
        <authorList>
            <person name="Slotte T."/>
            <person name="Hazzouri K.M."/>
            <person name="Agren J.A."/>
            <person name="Koenig D."/>
            <person name="Maumus F."/>
            <person name="Guo Y.L."/>
            <person name="Steige K."/>
            <person name="Platts A.E."/>
            <person name="Escobar J.S."/>
            <person name="Newman L.K."/>
            <person name="Wang W."/>
            <person name="Mandakova T."/>
            <person name="Vello E."/>
            <person name="Smith L.M."/>
            <person name="Henz S.R."/>
            <person name="Steffen J."/>
            <person name="Takuno S."/>
            <person name="Brandvain Y."/>
            <person name="Coop G."/>
            <person name="Andolfatto P."/>
            <person name="Hu T.T."/>
            <person name="Blanchette M."/>
            <person name="Clark R.M."/>
            <person name="Quesneville H."/>
            <person name="Nordborg M."/>
            <person name="Gaut B.S."/>
            <person name="Lysak M.A."/>
            <person name="Jenkins J."/>
            <person name="Grimwood J."/>
            <person name="Chapman J."/>
            <person name="Prochnik S."/>
            <person name="Shu S."/>
            <person name="Rokhsar D."/>
            <person name="Schmutz J."/>
            <person name="Weigel D."/>
            <person name="Wright S.I."/>
        </authorList>
    </citation>
    <scope>NUCLEOTIDE SEQUENCE [LARGE SCALE GENOMIC DNA]</scope>
    <source>
        <strain evidence="10">cv. Monte Gargano</strain>
    </source>
</reference>
<proteinExistence type="inferred from homology"/>
<dbReference type="Gene3D" id="1.20.140.40">
    <property type="entry name" value="Invertase/pectin methylesterase inhibitor family protein"/>
    <property type="match status" value="1"/>
</dbReference>
<keyword evidence="5" id="KW-1015">Disulfide bond</keyword>
<dbReference type="GO" id="GO:0048046">
    <property type="term" value="C:apoplast"/>
    <property type="evidence" value="ECO:0007669"/>
    <property type="project" value="UniProtKB-SubCell"/>
</dbReference>
<accession>R0H9F0</accession>
<keyword evidence="4 7" id="KW-0732">Signal</keyword>
<comment type="subcellular location">
    <subcellularLocation>
        <location evidence="1">Secreted</location>
        <location evidence="1">Extracellular space</location>
        <location evidence="1">Apoplast</location>
    </subcellularLocation>
</comment>